<feature type="binding site" evidence="12">
    <location>
        <position position="68"/>
    </location>
    <ligand>
        <name>CoA</name>
        <dbReference type="ChEBI" id="CHEBI:57287"/>
    </ligand>
</feature>
<keyword evidence="13" id="KW-0460">Magnesium</keyword>
<evidence type="ECO:0000259" key="15">
    <source>
        <dbReference type="Pfam" id="PF17837"/>
    </source>
</evidence>
<keyword evidence="13" id="KW-0479">Metal-binding</keyword>
<feature type="binding site" evidence="12">
    <location>
        <position position="180"/>
    </location>
    <ligand>
        <name>CoA</name>
        <dbReference type="ChEBI" id="CHEBI:57287"/>
    </ligand>
</feature>
<dbReference type="PANTHER" id="PTHR38096:SF1">
    <property type="entry name" value="ENTEROBACTIN SYNTHASE COMPONENT D"/>
    <property type="match status" value="1"/>
</dbReference>
<keyword evidence="6" id="KW-0808">Transferase</keyword>
<evidence type="ECO:0000256" key="11">
    <source>
        <dbReference type="ARBA" id="ARBA00049191"/>
    </source>
</evidence>
<comment type="catalytic activity">
    <reaction evidence="10">
        <text>apo-[aryl-carrier protein] + CoA = holo-[aryl-carrier protein] + adenosine 3',5'-bisphosphate + H(+)</text>
        <dbReference type="Rhea" id="RHEA:48404"/>
        <dbReference type="Rhea" id="RHEA-COMP:15903"/>
        <dbReference type="Rhea" id="RHEA-COMP:17557"/>
        <dbReference type="ChEBI" id="CHEBI:15378"/>
        <dbReference type="ChEBI" id="CHEBI:29999"/>
        <dbReference type="ChEBI" id="CHEBI:57287"/>
        <dbReference type="ChEBI" id="CHEBI:58343"/>
        <dbReference type="ChEBI" id="CHEBI:64479"/>
    </reaction>
</comment>
<feature type="binding site" evidence="12">
    <location>
        <position position="184"/>
    </location>
    <ligand>
        <name>CoA</name>
        <dbReference type="ChEBI" id="CHEBI:57287"/>
    </ligand>
</feature>
<evidence type="ECO:0000256" key="9">
    <source>
        <dbReference type="ARBA" id="ARBA00031996"/>
    </source>
</evidence>
<comment type="pathway">
    <text evidence="2">Siderophore biosynthesis; enterobactin biosynthesis.</text>
</comment>
<name>A0A1M4U7C2_9GAMM</name>
<evidence type="ECO:0000313" key="17">
    <source>
        <dbReference type="Proteomes" id="UP000184346"/>
    </source>
</evidence>
<dbReference type="Pfam" id="PF17837">
    <property type="entry name" value="4PPT_N"/>
    <property type="match status" value="1"/>
</dbReference>
<evidence type="ECO:0000256" key="6">
    <source>
        <dbReference type="ARBA" id="ARBA00022679"/>
    </source>
</evidence>
<evidence type="ECO:0000256" key="4">
    <source>
        <dbReference type="ARBA" id="ARBA00011503"/>
    </source>
</evidence>
<dbReference type="GO" id="GO:0005886">
    <property type="term" value="C:plasma membrane"/>
    <property type="evidence" value="ECO:0007669"/>
    <property type="project" value="TreeGrafter"/>
</dbReference>
<dbReference type="PANTHER" id="PTHR38096">
    <property type="entry name" value="ENTEROBACTIN SYNTHASE COMPONENT D"/>
    <property type="match status" value="1"/>
</dbReference>
<evidence type="ECO:0000256" key="7">
    <source>
        <dbReference type="ARBA" id="ARBA00023191"/>
    </source>
</evidence>
<dbReference type="SUPFAM" id="SSF56214">
    <property type="entry name" value="4'-phosphopantetheinyl transferase"/>
    <property type="match status" value="1"/>
</dbReference>
<evidence type="ECO:0000256" key="8">
    <source>
        <dbReference type="ARBA" id="ARBA00029894"/>
    </source>
</evidence>
<dbReference type="UniPathway" id="UPA00017"/>
<dbReference type="STRING" id="1121942.SAMN02745148_00531"/>
<protein>
    <recommendedName>
        <fullName evidence="5">Enterobactin synthase component D</fullName>
    </recommendedName>
    <alternativeName>
        <fullName evidence="8">4'-phosphopantetheinyl transferase EntD</fullName>
    </alternativeName>
    <alternativeName>
        <fullName evidence="9">Enterochelin synthase D</fullName>
    </alternativeName>
</protein>
<dbReference type="EMBL" id="FQUJ01000003">
    <property type="protein sequence ID" value="SHE52595.1"/>
    <property type="molecule type" value="Genomic_DNA"/>
</dbReference>
<dbReference type="InterPro" id="IPR041354">
    <property type="entry name" value="4PPT_N"/>
</dbReference>
<evidence type="ECO:0000256" key="3">
    <source>
        <dbReference type="ARBA" id="ARBA00008342"/>
    </source>
</evidence>
<evidence type="ECO:0000259" key="14">
    <source>
        <dbReference type="Pfam" id="PF01648"/>
    </source>
</evidence>
<reference evidence="16 17" key="1">
    <citation type="submission" date="2016-11" db="EMBL/GenBank/DDBJ databases">
        <authorList>
            <person name="Jaros S."/>
            <person name="Januszkiewicz K."/>
            <person name="Wedrychowicz H."/>
        </authorList>
    </citation>
    <scope>NUCLEOTIDE SEQUENCE [LARGE SCALE GENOMIC DNA]</scope>
    <source>
        <strain evidence="16 17">DSM 19980</strain>
    </source>
</reference>
<comment type="function">
    <text evidence="1">Involved in the biosynthesis of the siderophore enterobactin (enterochelin), which is a macrocyclic trimeric lactone of N-(2,3-dihydroxybenzoyl)-serine. The serine trilactone serves as a scaffolding for the three catechol functionalities that provide hexadentate coordination for the tightly ligated iron(2+) atoms. Plays an essential role in the assembly of the enterobactin by catalyzing the transfer of the 4'-phosphopantetheine (Ppant) moiety from coenzyme A to the apo-domains of both EntB (ArCP domain) and EntF (PCP domain) to yield their holo-forms which make them competent for the activation of 2,3-dihydroxybenzoate (DHB) and L-serine, respectively.</text>
</comment>
<dbReference type="Proteomes" id="UP000184346">
    <property type="component" value="Unassembled WGS sequence"/>
</dbReference>
<evidence type="ECO:0000256" key="10">
    <source>
        <dbReference type="ARBA" id="ARBA00049176"/>
    </source>
</evidence>
<dbReference type="PRINTS" id="PR01399">
    <property type="entry name" value="ENTSNTHTASED"/>
</dbReference>
<dbReference type="InterPro" id="IPR037143">
    <property type="entry name" value="4-PPantetheinyl_Trfase_dom_sf"/>
</dbReference>
<evidence type="ECO:0000256" key="12">
    <source>
        <dbReference type="PIRSR" id="PIRSR603542-1"/>
    </source>
</evidence>
<organism evidence="16 17">
    <name type="scientific">Modicisalibacter ilicicola DSM 19980</name>
    <dbReference type="NCBI Taxonomy" id="1121942"/>
    <lineage>
        <taxon>Bacteria</taxon>
        <taxon>Pseudomonadati</taxon>
        <taxon>Pseudomonadota</taxon>
        <taxon>Gammaproteobacteria</taxon>
        <taxon>Oceanospirillales</taxon>
        <taxon>Halomonadaceae</taxon>
        <taxon>Modicisalibacter</taxon>
    </lineage>
</organism>
<feature type="binding site" evidence="13">
    <location>
        <position position="136"/>
    </location>
    <ligand>
        <name>Mg(2+)</name>
        <dbReference type="ChEBI" id="CHEBI:18420"/>
    </ligand>
</feature>
<comment type="catalytic activity">
    <reaction evidence="11">
        <text>apo-[peptidyl-carrier protein] + CoA = holo-[peptidyl-carrier protein] + adenosine 3',5'-bisphosphate + H(+)</text>
        <dbReference type="Rhea" id="RHEA:46228"/>
        <dbReference type="Rhea" id="RHEA-COMP:11479"/>
        <dbReference type="Rhea" id="RHEA-COMP:11480"/>
        <dbReference type="ChEBI" id="CHEBI:15378"/>
        <dbReference type="ChEBI" id="CHEBI:29999"/>
        <dbReference type="ChEBI" id="CHEBI:57287"/>
        <dbReference type="ChEBI" id="CHEBI:58343"/>
        <dbReference type="ChEBI" id="CHEBI:64479"/>
    </reaction>
</comment>
<dbReference type="GO" id="GO:0009239">
    <property type="term" value="P:enterobactin biosynthetic process"/>
    <property type="evidence" value="ECO:0007669"/>
    <property type="project" value="UniProtKB-UniPathway"/>
</dbReference>
<keyword evidence="17" id="KW-1185">Reference proteome</keyword>
<dbReference type="RefSeq" id="WP_217652764.1">
    <property type="nucleotide sequence ID" value="NZ_FQUJ01000003.1"/>
</dbReference>
<feature type="binding site" evidence="13">
    <location>
        <position position="135"/>
    </location>
    <ligand>
        <name>Mg(2+)</name>
        <dbReference type="ChEBI" id="CHEBI:18420"/>
    </ligand>
</feature>
<gene>
    <name evidence="16" type="ORF">SAMN02745148_00531</name>
</gene>
<comment type="similarity">
    <text evidence="3">Belongs to the P-Pant transferase superfamily. EntD family.</text>
</comment>
<evidence type="ECO:0000256" key="2">
    <source>
        <dbReference type="ARBA" id="ARBA00004993"/>
    </source>
</evidence>
<dbReference type="Pfam" id="PF01648">
    <property type="entry name" value="ACPS"/>
    <property type="match status" value="1"/>
</dbReference>
<dbReference type="InterPro" id="IPR003542">
    <property type="entry name" value="Enbac_synth_compD-like"/>
</dbReference>
<dbReference type="Gene3D" id="3.90.470.20">
    <property type="entry name" value="4'-phosphopantetheinyl transferase domain"/>
    <property type="match status" value="1"/>
</dbReference>
<dbReference type="InterPro" id="IPR008278">
    <property type="entry name" value="4-PPantetheinyl_Trfase_dom"/>
</dbReference>
<dbReference type="GO" id="GO:0009366">
    <property type="term" value="C:enterobactin synthetase complex"/>
    <property type="evidence" value="ECO:0007669"/>
    <property type="project" value="InterPro"/>
</dbReference>
<evidence type="ECO:0000256" key="1">
    <source>
        <dbReference type="ARBA" id="ARBA00003937"/>
    </source>
</evidence>
<feature type="binding site" evidence="13">
    <location>
        <position position="134"/>
    </location>
    <ligand>
        <name>Mg(2+)</name>
        <dbReference type="ChEBI" id="CHEBI:18420"/>
    </ligand>
</feature>
<proteinExistence type="inferred from homology"/>
<keyword evidence="7" id="KW-0259">Enterobactin biosynthesis</keyword>
<sequence>MPPSSIAEAMASLPDGCSALDDRWPWREPLTKAQWLALRFDRQHLAKEDLATHGIDAPASVRQAAAKRRAEFLAGRLCVREASRRLTGAPCVPDIAPSRAPLWPSNIVGSITHSGTLAAALVASASHYQGIGLDAEALMSLQRGERLAPQILTPNERDWLASLPTEQRGAFVTQVFSLKESLFKALFPLVGVRFYFQDAELIDWSDESQRASLGLLKTLSPAWPAGTRLQGQYARQDGYLLSMLAIPARDTNRH</sequence>
<feature type="binding site" evidence="12">
    <location>
        <position position="134"/>
    </location>
    <ligand>
        <name>CoA</name>
        <dbReference type="ChEBI" id="CHEBI:57287"/>
    </ligand>
</feature>
<evidence type="ECO:0000256" key="5">
    <source>
        <dbReference type="ARBA" id="ARBA00019087"/>
    </source>
</evidence>
<dbReference type="AlphaFoldDB" id="A0A1M4U7C2"/>
<feature type="binding site" evidence="12">
    <location>
        <begin position="112"/>
        <end position="113"/>
    </location>
    <ligand>
        <name>CoA</name>
        <dbReference type="ChEBI" id="CHEBI:57287"/>
    </ligand>
</feature>
<feature type="domain" description="4'-phosphopantetheinyl transferase N-terminal" evidence="15">
    <location>
        <begin position="60"/>
        <end position="123"/>
    </location>
</feature>
<evidence type="ECO:0000313" key="16">
    <source>
        <dbReference type="EMBL" id="SHE52595.1"/>
    </source>
</evidence>
<evidence type="ECO:0000256" key="13">
    <source>
        <dbReference type="PIRSR" id="PIRSR603542-2"/>
    </source>
</evidence>
<accession>A0A1M4U7C2</accession>
<feature type="binding site" evidence="12">
    <location>
        <position position="76"/>
    </location>
    <ligand>
        <name>CoA</name>
        <dbReference type="ChEBI" id="CHEBI:57287"/>
    </ligand>
</feature>
<dbReference type="GO" id="GO:0000287">
    <property type="term" value="F:magnesium ion binding"/>
    <property type="evidence" value="ECO:0007669"/>
    <property type="project" value="InterPro"/>
</dbReference>
<dbReference type="GO" id="GO:0008897">
    <property type="term" value="F:holo-[acyl-carrier-protein] synthase activity"/>
    <property type="evidence" value="ECO:0007669"/>
    <property type="project" value="InterPro"/>
</dbReference>
<comment type="subunit">
    <text evidence="4">EntB, EntD, EntE, and EntF form a multienzyme complex called enterobactin synthase.</text>
</comment>
<feature type="domain" description="4'-phosphopantetheinyl transferase" evidence="14">
    <location>
        <begin position="130"/>
        <end position="214"/>
    </location>
</feature>
<comment type="cofactor">
    <cofactor evidence="13">
        <name>Mg(2+)</name>
        <dbReference type="ChEBI" id="CHEBI:18420"/>
    </cofactor>
</comment>